<name>A0ABS8Q999_9BURK</name>
<evidence type="ECO:0000313" key="2">
    <source>
        <dbReference type="Proteomes" id="UP001179361"/>
    </source>
</evidence>
<proteinExistence type="predicted"/>
<reference evidence="1" key="1">
    <citation type="submission" date="2021-11" db="EMBL/GenBank/DDBJ databases">
        <title>The complete genome of Massilia sp sp. G4R7.</title>
        <authorList>
            <person name="Liu L."/>
            <person name="Yue J."/>
            <person name="Yuan J."/>
            <person name="Yang F."/>
            <person name="Li L."/>
        </authorList>
    </citation>
    <scope>NUCLEOTIDE SEQUENCE</scope>
    <source>
        <strain evidence="1">G4R7</strain>
    </source>
</reference>
<keyword evidence="2" id="KW-1185">Reference proteome</keyword>
<accession>A0ABS8Q999</accession>
<organism evidence="1 2">
    <name type="scientific">Massilia phyllostachyos</name>
    <dbReference type="NCBI Taxonomy" id="2898585"/>
    <lineage>
        <taxon>Bacteria</taxon>
        <taxon>Pseudomonadati</taxon>
        <taxon>Pseudomonadota</taxon>
        <taxon>Betaproteobacteria</taxon>
        <taxon>Burkholderiales</taxon>
        <taxon>Oxalobacteraceae</taxon>
        <taxon>Telluria group</taxon>
        <taxon>Massilia</taxon>
    </lineage>
</organism>
<evidence type="ECO:0000313" key="1">
    <source>
        <dbReference type="EMBL" id="MCD2518309.1"/>
    </source>
</evidence>
<protein>
    <submittedName>
        <fullName evidence="1">Uncharacterized protein</fullName>
    </submittedName>
</protein>
<sequence length="90" mass="10573">MNQIFPYISVGLDDKNRCIVVVEDYELFDFIDDFLGDECDLPYDYRTTKERLGGEIVTMYFPPDVTPETIERNLLKLSPGEIERIYKLNN</sequence>
<dbReference type="Proteomes" id="UP001179361">
    <property type="component" value="Unassembled WGS sequence"/>
</dbReference>
<gene>
    <name evidence="1" type="ORF">LQ564_18530</name>
</gene>
<dbReference type="RefSeq" id="WP_231059592.1">
    <property type="nucleotide sequence ID" value="NZ_JAJNOC010000006.1"/>
</dbReference>
<comment type="caution">
    <text evidence="1">The sequence shown here is derived from an EMBL/GenBank/DDBJ whole genome shotgun (WGS) entry which is preliminary data.</text>
</comment>
<dbReference type="EMBL" id="JAJNOC010000006">
    <property type="protein sequence ID" value="MCD2518309.1"/>
    <property type="molecule type" value="Genomic_DNA"/>
</dbReference>